<evidence type="ECO:0000256" key="1">
    <source>
        <dbReference type="ARBA" id="ARBA00023002"/>
    </source>
</evidence>
<accession>E8N3E8</accession>
<dbReference type="EMBL" id="AP012029">
    <property type="protein sequence ID" value="BAJ62962.1"/>
    <property type="molecule type" value="Genomic_DNA"/>
</dbReference>
<dbReference type="HOGENOM" id="CLU_010194_44_5_0"/>
<dbReference type="Gene3D" id="3.40.50.720">
    <property type="entry name" value="NAD(P)-binding Rossmann-like Domain"/>
    <property type="match status" value="1"/>
</dbReference>
<dbReference type="PANTHER" id="PTHR43157">
    <property type="entry name" value="PHOSPHATIDYLINOSITOL-GLYCAN BIOSYNTHESIS CLASS F PROTEIN-RELATED"/>
    <property type="match status" value="1"/>
</dbReference>
<evidence type="ECO:0000313" key="2">
    <source>
        <dbReference type="EMBL" id="BAJ62962.1"/>
    </source>
</evidence>
<dbReference type="OrthoDB" id="9809821at2"/>
<keyword evidence="1" id="KW-0560">Oxidoreductase</keyword>
<dbReference type="PANTHER" id="PTHR43157:SF31">
    <property type="entry name" value="PHOSPHATIDYLINOSITOL-GLYCAN BIOSYNTHESIS CLASS F PROTEIN"/>
    <property type="match status" value="1"/>
</dbReference>
<dbReference type="AlphaFoldDB" id="E8N3E8"/>
<gene>
    <name evidence="2" type="ordered locus">ANT_09280</name>
</gene>
<dbReference type="PRINTS" id="PR00081">
    <property type="entry name" value="GDHRDH"/>
</dbReference>
<dbReference type="SUPFAM" id="SSF51735">
    <property type="entry name" value="NAD(P)-binding Rossmann-fold domains"/>
    <property type="match status" value="1"/>
</dbReference>
<proteinExistence type="predicted"/>
<protein>
    <submittedName>
        <fullName evidence="2">Oxidoreductase</fullName>
    </submittedName>
</protein>
<keyword evidence="3" id="KW-1185">Reference proteome</keyword>
<name>E8N3E8_ANATU</name>
<dbReference type="Proteomes" id="UP000008922">
    <property type="component" value="Chromosome"/>
</dbReference>
<dbReference type="InParanoid" id="E8N3E8"/>
<dbReference type="GO" id="GO:0016491">
    <property type="term" value="F:oxidoreductase activity"/>
    <property type="evidence" value="ECO:0007669"/>
    <property type="project" value="UniProtKB-KW"/>
</dbReference>
<sequence length="315" mass="36057">MHPYYKQYQWSNVFTMIHNLKLEPKICMDDCPHRLVVITGATSGIGHATARKYASHGADLILINRNQQKSEAICEELKREFQVNCSYFMADFSRLSDIHSTARHLVALERDIDVLVHNAGVYLTRKTITEDGLETVFQTNYLSTFILNYYLLEKFKAQNKGRIIFVNSEAYRFAVWGLDFDDLFWNKRRYSGIKSYGAAKLAQLLSMIVLDEYFQGTGVTVNAMHPGNVRTNSGQSNGWLYKKFKSLFIDRFARPIDDAAEALYYLGVSPEVENVSGKFFNLTTVEEPAPPALDRDAAMKLWKISMELGGFHEQK</sequence>
<dbReference type="STRING" id="926569.ANT_09280"/>
<dbReference type="eggNOG" id="COG1028">
    <property type="taxonomic scope" value="Bacteria"/>
</dbReference>
<dbReference type="Pfam" id="PF00106">
    <property type="entry name" value="adh_short"/>
    <property type="match status" value="1"/>
</dbReference>
<dbReference type="InterPro" id="IPR002347">
    <property type="entry name" value="SDR_fam"/>
</dbReference>
<evidence type="ECO:0000313" key="3">
    <source>
        <dbReference type="Proteomes" id="UP000008922"/>
    </source>
</evidence>
<dbReference type="RefSeq" id="WP_013559353.1">
    <property type="nucleotide sequence ID" value="NC_014960.1"/>
</dbReference>
<reference evidence="2 3" key="1">
    <citation type="submission" date="2010-12" db="EMBL/GenBank/DDBJ databases">
        <title>Whole genome sequence of Anaerolinea thermophila UNI-1.</title>
        <authorList>
            <person name="Narita-Yamada S."/>
            <person name="Kishi E."/>
            <person name="Watanabe Y."/>
            <person name="Takasaki K."/>
            <person name="Ankai A."/>
            <person name="Oguchi A."/>
            <person name="Fukui S."/>
            <person name="Takahashi M."/>
            <person name="Yashiro I."/>
            <person name="Hosoyama A."/>
            <person name="Sekiguchi Y."/>
            <person name="Hanada S."/>
            <person name="Fujita N."/>
        </authorList>
    </citation>
    <scope>NUCLEOTIDE SEQUENCE [LARGE SCALE GENOMIC DNA]</scope>
    <source>
        <strain evidence="3">DSM 14523 / JCM 11388 / NBRC 100420 / UNI-1</strain>
    </source>
</reference>
<dbReference type="KEGG" id="atm:ANT_09280"/>
<organism evidence="2 3">
    <name type="scientific">Anaerolinea thermophila (strain DSM 14523 / JCM 11388 / NBRC 100420 / UNI-1)</name>
    <dbReference type="NCBI Taxonomy" id="926569"/>
    <lineage>
        <taxon>Bacteria</taxon>
        <taxon>Bacillati</taxon>
        <taxon>Chloroflexota</taxon>
        <taxon>Anaerolineae</taxon>
        <taxon>Anaerolineales</taxon>
        <taxon>Anaerolineaceae</taxon>
        <taxon>Anaerolinea</taxon>
    </lineage>
</organism>
<dbReference type="InterPro" id="IPR036291">
    <property type="entry name" value="NAD(P)-bd_dom_sf"/>
</dbReference>